<dbReference type="Pfam" id="PF00034">
    <property type="entry name" value="Cytochrom_C"/>
    <property type="match status" value="1"/>
</dbReference>
<geneLocation type="plasmid" evidence="8 9">
    <name>unnamed3</name>
</geneLocation>
<evidence type="ECO:0000256" key="3">
    <source>
        <dbReference type="ARBA" id="ARBA00023004"/>
    </source>
</evidence>
<name>A0A1D8R0C9_9PROT</name>
<feature type="binding site" description="axial binding residue" evidence="5">
    <location>
        <position position="94"/>
    </location>
    <ligand>
        <name>heme c</name>
        <dbReference type="ChEBI" id="CHEBI:61717"/>
        <label>1</label>
    </ligand>
    <ligandPart>
        <name>Fe</name>
        <dbReference type="ChEBI" id="CHEBI:18248"/>
    </ligandPart>
</feature>
<organism evidence="8 9">
    <name type="scientific">Acetobacter ascendens</name>
    <dbReference type="NCBI Taxonomy" id="481146"/>
    <lineage>
        <taxon>Bacteria</taxon>
        <taxon>Pseudomonadati</taxon>
        <taxon>Pseudomonadota</taxon>
        <taxon>Alphaproteobacteria</taxon>
        <taxon>Acetobacterales</taxon>
        <taxon>Acetobacteraceae</taxon>
        <taxon>Acetobacter</taxon>
    </lineage>
</organism>
<keyword evidence="8" id="KW-0614">Plasmid</keyword>
<keyword evidence="9" id="KW-1185">Reference proteome</keyword>
<evidence type="ECO:0000256" key="1">
    <source>
        <dbReference type="ARBA" id="ARBA00022617"/>
    </source>
</evidence>
<dbReference type="KEGG" id="aasc:A4S02_14540"/>
<keyword evidence="3 5" id="KW-0408">Iron</keyword>
<feature type="domain" description="Cytochrome c" evidence="7">
    <location>
        <begin position="133"/>
        <end position="223"/>
    </location>
</feature>
<evidence type="ECO:0000256" key="5">
    <source>
        <dbReference type="PIRSR" id="PIRSR000005-2"/>
    </source>
</evidence>
<dbReference type="PROSITE" id="PS51007">
    <property type="entry name" value="CYTC"/>
    <property type="match status" value="2"/>
</dbReference>
<evidence type="ECO:0000259" key="7">
    <source>
        <dbReference type="PROSITE" id="PS51007"/>
    </source>
</evidence>
<proteinExistence type="predicted"/>
<accession>A0A1D8R0C9</accession>
<dbReference type="GO" id="GO:0042597">
    <property type="term" value="C:periplasmic space"/>
    <property type="evidence" value="ECO:0007669"/>
    <property type="project" value="InterPro"/>
</dbReference>
<dbReference type="GO" id="GO:0009055">
    <property type="term" value="F:electron transfer activity"/>
    <property type="evidence" value="ECO:0007669"/>
    <property type="project" value="InterPro"/>
</dbReference>
<dbReference type="PANTHER" id="PTHR33751:SF11">
    <property type="entry name" value="BLL4483 PROTEIN"/>
    <property type="match status" value="1"/>
</dbReference>
<dbReference type="SUPFAM" id="SSF46626">
    <property type="entry name" value="Cytochrome c"/>
    <property type="match status" value="2"/>
</dbReference>
<evidence type="ECO:0000256" key="6">
    <source>
        <dbReference type="SAM" id="SignalP"/>
    </source>
</evidence>
<feature type="binding site" description="covalent" evidence="4">
    <location>
        <position position="157"/>
    </location>
    <ligand>
        <name>heme c</name>
        <dbReference type="ChEBI" id="CHEBI:61717"/>
        <label>2</label>
    </ligand>
</feature>
<feature type="domain" description="Cytochrome c" evidence="7">
    <location>
        <begin position="30"/>
        <end position="117"/>
    </location>
</feature>
<comment type="PTM">
    <text evidence="4">Binds 2 heme c groups covalently per subunit.</text>
</comment>
<dbReference type="PIRSF" id="PIRSF000005">
    <property type="entry name" value="Cytochrome_c4"/>
    <property type="match status" value="1"/>
</dbReference>
<feature type="binding site" description="covalent" evidence="4">
    <location>
        <position position="53"/>
    </location>
    <ligand>
        <name>heme c</name>
        <dbReference type="ChEBI" id="CHEBI:61717"/>
        <label>1</label>
    </ligand>
</feature>
<dbReference type="Pfam" id="PF13442">
    <property type="entry name" value="Cytochrome_CBB3"/>
    <property type="match status" value="1"/>
</dbReference>
<feature type="binding site" description="axial binding residue" evidence="5">
    <location>
        <position position="54"/>
    </location>
    <ligand>
        <name>heme c</name>
        <dbReference type="ChEBI" id="CHEBI:61717"/>
        <label>1</label>
    </ligand>
    <ligandPart>
        <name>Fe</name>
        <dbReference type="ChEBI" id="CHEBI:18248"/>
    </ligandPart>
</feature>
<dbReference type="Gene3D" id="1.10.760.10">
    <property type="entry name" value="Cytochrome c-like domain"/>
    <property type="match status" value="2"/>
</dbReference>
<dbReference type="EMBL" id="CP015167">
    <property type="protein sequence ID" value="AOW48043.1"/>
    <property type="molecule type" value="Genomic_DNA"/>
</dbReference>
<feature type="binding site" description="axial binding residue" evidence="5">
    <location>
        <position position="200"/>
    </location>
    <ligand>
        <name>heme c</name>
        <dbReference type="ChEBI" id="CHEBI:61717"/>
        <label>2</label>
    </ligand>
    <ligandPart>
        <name>Fe</name>
        <dbReference type="ChEBI" id="CHEBI:18248"/>
    </ligandPart>
</feature>
<sequence length="231" mass="23580">MAGAIMRLPIELRACLLILVLLMTSSVAAANMTQGAQIANAGNGHGAPPCASCHGVMGEGNAVAGFPRLVGLPPEYLQNQLTDFASGQRQNAMMTPIAKALSADEMASLAAYYTQLPVPTKVTPLASGTAGNTASSIGEQLANRGRWSDGVPACSSCHGQGGVGVGANFPALAGQSSLYLVNQLQAWRKGTRDAGPLGLMGGIAKKLSDAEVQAVADYFSEQTPATPGEKP</sequence>
<keyword evidence="6" id="KW-0732">Signal</keyword>
<keyword evidence="1 4" id="KW-0349">Heme</keyword>
<evidence type="ECO:0000313" key="9">
    <source>
        <dbReference type="Proteomes" id="UP000175973"/>
    </source>
</evidence>
<dbReference type="Proteomes" id="UP000175973">
    <property type="component" value="Plasmid unnamed3"/>
</dbReference>
<dbReference type="PANTHER" id="PTHR33751">
    <property type="entry name" value="CBB3-TYPE CYTOCHROME C OXIDASE SUBUNIT FIXP"/>
    <property type="match status" value="1"/>
</dbReference>
<keyword evidence="2 5" id="KW-0479">Metal-binding</keyword>
<dbReference type="GO" id="GO:0005506">
    <property type="term" value="F:iron ion binding"/>
    <property type="evidence" value="ECO:0007669"/>
    <property type="project" value="InterPro"/>
</dbReference>
<dbReference type="AlphaFoldDB" id="A0A1D8R0C9"/>
<protein>
    <submittedName>
        <fullName evidence="8">Cytochrome C</fullName>
    </submittedName>
</protein>
<dbReference type="InterPro" id="IPR050597">
    <property type="entry name" value="Cytochrome_c_Oxidase_Subunit"/>
</dbReference>
<dbReference type="InterPro" id="IPR036909">
    <property type="entry name" value="Cyt_c-like_dom_sf"/>
</dbReference>
<reference evidence="9" key="1">
    <citation type="submission" date="2016-04" db="EMBL/GenBank/DDBJ databases">
        <authorList>
            <person name="Jeon C.O."/>
            <person name="Cho G.Y."/>
            <person name="Jeong H.I."/>
            <person name="Kim K.H."/>
        </authorList>
    </citation>
    <scope>NUCLEOTIDE SEQUENCE [LARGE SCALE GENOMIC DNA]</scope>
    <source>
        <strain evidence="9">LMG 1590</strain>
        <plasmid evidence="9">unnamed3</plasmid>
    </source>
</reference>
<gene>
    <name evidence="8" type="ORF">A4S02_14540</name>
</gene>
<evidence type="ECO:0000313" key="8">
    <source>
        <dbReference type="EMBL" id="AOW48043.1"/>
    </source>
</evidence>
<feature type="signal peptide" evidence="6">
    <location>
        <begin position="1"/>
        <end position="29"/>
    </location>
</feature>
<dbReference type="InterPro" id="IPR009056">
    <property type="entry name" value="Cyt_c-like_dom"/>
</dbReference>
<feature type="chain" id="PRO_5009111557" evidence="6">
    <location>
        <begin position="30"/>
        <end position="231"/>
    </location>
</feature>
<dbReference type="InterPro" id="IPR024167">
    <property type="entry name" value="Cytochrome_c4-like"/>
</dbReference>
<feature type="binding site" description="covalent" evidence="4">
    <location>
        <position position="50"/>
    </location>
    <ligand>
        <name>heme c</name>
        <dbReference type="ChEBI" id="CHEBI:61717"/>
        <label>1</label>
    </ligand>
</feature>
<feature type="binding site" description="covalent" evidence="4">
    <location>
        <position position="154"/>
    </location>
    <ligand>
        <name>heme c</name>
        <dbReference type="ChEBI" id="CHEBI:61717"/>
        <label>2</label>
    </ligand>
</feature>
<feature type="binding site" description="axial binding residue" evidence="5">
    <location>
        <position position="158"/>
    </location>
    <ligand>
        <name>heme c</name>
        <dbReference type="ChEBI" id="CHEBI:61717"/>
        <label>2</label>
    </ligand>
    <ligandPart>
        <name>Fe</name>
        <dbReference type="ChEBI" id="CHEBI:18248"/>
    </ligandPart>
</feature>
<evidence type="ECO:0000256" key="4">
    <source>
        <dbReference type="PIRSR" id="PIRSR000005-1"/>
    </source>
</evidence>
<dbReference type="GO" id="GO:0020037">
    <property type="term" value="F:heme binding"/>
    <property type="evidence" value="ECO:0007669"/>
    <property type="project" value="InterPro"/>
</dbReference>
<evidence type="ECO:0000256" key="2">
    <source>
        <dbReference type="ARBA" id="ARBA00022723"/>
    </source>
</evidence>